<dbReference type="Proteomes" id="UP000838412">
    <property type="component" value="Chromosome 3"/>
</dbReference>
<dbReference type="Gene3D" id="2.40.20.10">
    <property type="entry name" value="Plasminogen Kringle 4"/>
    <property type="match status" value="1"/>
</dbReference>
<reference evidence="16" key="1">
    <citation type="submission" date="2022-01" db="EMBL/GenBank/DDBJ databases">
        <authorList>
            <person name="Braso-Vives M."/>
        </authorList>
    </citation>
    <scope>NUCLEOTIDE SEQUENCE</scope>
</reference>
<comment type="caution">
    <text evidence="11">Lacks conserved residue(s) required for the propagation of feature annotation.</text>
</comment>
<evidence type="ECO:0000313" key="16">
    <source>
        <dbReference type="EMBL" id="CAH1259250.1"/>
    </source>
</evidence>
<name>A0A8K0EPA3_BRALA</name>
<dbReference type="Gene3D" id="1.10.287.1490">
    <property type="match status" value="1"/>
</dbReference>
<feature type="disulfide bond" evidence="11">
    <location>
        <begin position="636"/>
        <end position="651"/>
    </location>
</feature>
<feature type="disulfide bond" evidence="11">
    <location>
        <begin position="722"/>
        <end position="737"/>
    </location>
</feature>
<dbReference type="Pfam" id="PF00051">
    <property type="entry name" value="Kringle"/>
    <property type="match status" value="1"/>
</dbReference>
<keyword evidence="12" id="KW-0175">Coiled coil</keyword>
<dbReference type="InterPro" id="IPR018056">
    <property type="entry name" value="Kringle_CS"/>
</dbReference>
<feature type="disulfide bond" evidence="10">
    <location>
        <begin position="287"/>
        <end position="326"/>
    </location>
</feature>
<dbReference type="InterPro" id="IPR000001">
    <property type="entry name" value="Kringle"/>
</dbReference>
<feature type="disulfide bond" evidence="11">
    <location>
        <begin position="560"/>
        <end position="575"/>
    </location>
</feature>
<keyword evidence="3" id="KW-0812">Transmembrane</keyword>
<feature type="disulfide bond" evidence="11">
    <location>
        <begin position="597"/>
        <end position="612"/>
    </location>
</feature>
<feature type="chain" id="PRO_5035475122" evidence="14">
    <location>
        <begin position="28"/>
        <end position="828"/>
    </location>
</feature>
<dbReference type="OrthoDB" id="9990982at2759"/>
<feature type="disulfide bond" evidence="11">
    <location>
        <begin position="461"/>
        <end position="476"/>
    </location>
</feature>
<evidence type="ECO:0000256" key="5">
    <source>
        <dbReference type="ARBA" id="ARBA00022989"/>
    </source>
</evidence>
<dbReference type="PROSITE" id="PS50070">
    <property type="entry name" value="KRINGLE_2"/>
    <property type="match status" value="1"/>
</dbReference>
<keyword evidence="7 10" id="KW-1015">Disulfide bond</keyword>
<gene>
    <name evidence="16" type="primary">SORL1</name>
    <name evidence="16" type="ORF">BLAG_LOCUS16606</name>
</gene>
<feature type="disulfide bond" evidence="11">
    <location>
        <begin position="346"/>
        <end position="358"/>
    </location>
</feature>
<dbReference type="PRINTS" id="PR00261">
    <property type="entry name" value="LDLRECEPTOR"/>
</dbReference>
<feature type="signal peptide" evidence="14">
    <location>
        <begin position="1"/>
        <end position="27"/>
    </location>
</feature>
<dbReference type="PRINTS" id="PR00018">
    <property type="entry name" value="KRINGLE"/>
</dbReference>
<evidence type="ECO:0000256" key="4">
    <source>
        <dbReference type="ARBA" id="ARBA00022737"/>
    </source>
</evidence>
<evidence type="ECO:0000256" key="13">
    <source>
        <dbReference type="SAM" id="MobiDB-lite"/>
    </source>
</evidence>
<feature type="coiled-coil region" evidence="12">
    <location>
        <begin position="130"/>
        <end position="177"/>
    </location>
</feature>
<dbReference type="PANTHER" id="PTHR22722">
    <property type="entry name" value="LOW-DENSITY LIPOPROTEIN RECEPTOR-RELATED PROTEIN 2-RELATED"/>
    <property type="match status" value="1"/>
</dbReference>
<dbReference type="InterPro" id="IPR002172">
    <property type="entry name" value="LDrepeatLR_classA_rpt"/>
</dbReference>
<evidence type="ECO:0000313" key="17">
    <source>
        <dbReference type="Proteomes" id="UP000838412"/>
    </source>
</evidence>
<evidence type="ECO:0000259" key="15">
    <source>
        <dbReference type="PROSITE" id="PS50070"/>
    </source>
</evidence>
<dbReference type="CDD" id="cd00112">
    <property type="entry name" value="LDLa"/>
    <property type="match status" value="10"/>
</dbReference>
<keyword evidence="9" id="KW-0325">Glycoprotein</keyword>
<dbReference type="PROSITE" id="PS50068">
    <property type="entry name" value="LDLRA_2"/>
    <property type="match status" value="11"/>
</dbReference>
<keyword evidence="8" id="KW-0675">Receptor</keyword>
<dbReference type="EMBL" id="OV696688">
    <property type="protein sequence ID" value="CAH1259250.1"/>
    <property type="molecule type" value="Genomic_DNA"/>
</dbReference>
<evidence type="ECO:0000256" key="1">
    <source>
        <dbReference type="ARBA" id="ARBA00004167"/>
    </source>
</evidence>
<feature type="compositionally biased region" description="Basic and acidic residues" evidence="13">
    <location>
        <begin position="203"/>
        <end position="213"/>
    </location>
</feature>
<dbReference type="PROSITE" id="PS01209">
    <property type="entry name" value="LDLRA_1"/>
    <property type="match status" value="3"/>
</dbReference>
<feature type="disulfide bond" evidence="11">
    <location>
        <begin position="523"/>
        <end position="538"/>
    </location>
</feature>
<dbReference type="GO" id="GO:0005886">
    <property type="term" value="C:plasma membrane"/>
    <property type="evidence" value="ECO:0007669"/>
    <property type="project" value="TreeGrafter"/>
</dbReference>
<evidence type="ECO:0000256" key="9">
    <source>
        <dbReference type="ARBA" id="ARBA00023180"/>
    </source>
</evidence>
<feature type="compositionally biased region" description="Polar residues" evidence="13">
    <location>
        <begin position="277"/>
        <end position="295"/>
    </location>
</feature>
<keyword evidence="4" id="KW-0677">Repeat</keyword>
<dbReference type="PROSITE" id="PS00021">
    <property type="entry name" value="KRINGLE_1"/>
    <property type="match status" value="1"/>
</dbReference>
<organism evidence="16 17">
    <name type="scientific">Branchiostoma lanceolatum</name>
    <name type="common">Common lancelet</name>
    <name type="synonym">Amphioxus lanceolatum</name>
    <dbReference type="NCBI Taxonomy" id="7740"/>
    <lineage>
        <taxon>Eukaryota</taxon>
        <taxon>Metazoa</taxon>
        <taxon>Chordata</taxon>
        <taxon>Cephalochordata</taxon>
        <taxon>Leptocardii</taxon>
        <taxon>Amphioxiformes</taxon>
        <taxon>Branchiostomatidae</taxon>
        <taxon>Branchiostoma</taxon>
    </lineage>
</organism>
<feature type="disulfide bond" evidence="11">
    <location>
        <begin position="710"/>
        <end position="728"/>
    </location>
</feature>
<evidence type="ECO:0000256" key="10">
    <source>
        <dbReference type="PROSITE-ProRule" id="PRU00121"/>
    </source>
</evidence>
<dbReference type="InterPro" id="IPR023415">
    <property type="entry name" value="LDLR_class-A_CS"/>
</dbReference>
<evidence type="ECO:0000256" key="12">
    <source>
        <dbReference type="SAM" id="Coils"/>
    </source>
</evidence>
<keyword evidence="14" id="KW-0732">Signal</keyword>
<keyword evidence="17" id="KW-1185">Reference proteome</keyword>
<evidence type="ECO:0000256" key="2">
    <source>
        <dbReference type="ARBA" id="ARBA00022572"/>
    </source>
</evidence>
<feature type="disulfide bond" evidence="11">
    <location>
        <begin position="812"/>
        <end position="827"/>
    </location>
</feature>
<evidence type="ECO:0000256" key="3">
    <source>
        <dbReference type="ARBA" id="ARBA00022692"/>
    </source>
</evidence>
<feature type="disulfide bond" evidence="11">
    <location>
        <begin position="442"/>
        <end position="454"/>
    </location>
</feature>
<feature type="disulfide bond" evidence="11">
    <location>
        <begin position="624"/>
        <end position="642"/>
    </location>
</feature>
<proteinExistence type="predicted"/>
<feature type="disulfide bond" evidence="11">
    <location>
        <begin position="585"/>
        <end position="603"/>
    </location>
</feature>
<feature type="coiled-coil region" evidence="12">
    <location>
        <begin position="34"/>
        <end position="61"/>
    </location>
</feature>
<evidence type="ECO:0000256" key="11">
    <source>
        <dbReference type="PROSITE-ProRule" id="PRU00124"/>
    </source>
</evidence>
<keyword evidence="2 10" id="KW-0420">Kringle</keyword>
<protein>
    <submittedName>
        <fullName evidence="16">SORL1 protein</fullName>
    </submittedName>
</protein>
<feature type="disulfide bond" evidence="11">
    <location>
        <begin position="449"/>
        <end position="467"/>
    </location>
</feature>
<dbReference type="SUPFAM" id="SSF57424">
    <property type="entry name" value="LDL receptor-like module"/>
    <property type="match status" value="10"/>
</dbReference>
<feature type="disulfide bond" evidence="11">
    <location>
        <begin position="353"/>
        <end position="371"/>
    </location>
</feature>
<evidence type="ECO:0000256" key="6">
    <source>
        <dbReference type="ARBA" id="ARBA00023136"/>
    </source>
</evidence>
<dbReference type="SMART" id="SM00192">
    <property type="entry name" value="LDLa"/>
    <property type="match status" value="11"/>
</dbReference>
<dbReference type="CDD" id="cd00108">
    <property type="entry name" value="KR"/>
    <property type="match status" value="1"/>
</dbReference>
<accession>A0A8K0EPA3</accession>
<evidence type="ECO:0000256" key="7">
    <source>
        <dbReference type="ARBA" id="ARBA00023157"/>
    </source>
</evidence>
<dbReference type="SUPFAM" id="SSF57440">
    <property type="entry name" value="Kringle-like"/>
    <property type="match status" value="1"/>
</dbReference>
<keyword evidence="6" id="KW-0472">Membrane</keyword>
<comment type="subcellular location">
    <subcellularLocation>
        <location evidence="1">Membrane</location>
        <topology evidence="1">Single-pass membrane protein</topology>
    </subcellularLocation>
</comment>
<dbReference type="InterPro" id="IPR036055">
    <property type="entry name" value="LDL_receptor-like_sf"/>
</dbReference>
<feature type="disulfide bond" evidence="11">
    <location>
        <begin position="365"/>
        <end position="380"/>
    </location>
</feature>
<dbReference type="SMART" id="SM00130">
    <property type="entry name" value="KR"/>
    <property type="match status" value="1"/>
</dbReference>
<feature type="region of interest" description="Disordered" evidence="13">
    <location>
        <begin position="277"/>
        <end position="302"/>
    </location>
</feature>
<feature type="compositionally biased region" description="Polar residues" evidence="13">
    <location>
        <begin position="191"/>
        <end position="201"/>
    </location>
</feature>
<dbReference type="Gene3D" id="4.10.400.10">
    <property type="entry name" value="Low-density Lipoprotein Receptor"/>
    <property type="match status" value="10"/>
</dbReference>
<evidence type="ECO:0000256" key="14">
    <source>
        <dbReference type="SAM" id="SignalP"/>
    </source>
</evidence>
<dbReference type="GO" id="GO:0043235">
    <property type="term" value="C:receptor complex"/>
    <property type="evidence" value="ECO:0007669"/>
    <property type="project" value="TreeGrafter"/>
</dbReference>
<feature type="disulfide bond" evidence="11">
    <location>
        <begin position="421"/>
        <end position="436"/>
    </location>
</feature>
<dbReference type="InterPro" id="IPR013806">
    <property type="entry name" value="Kringle-like"/>
</dbReference>
<dbReference type="InterPro" id="IPR051221">
    <property type="entry name" value="LDLR-related"/>
</dbReference>
<keyword evidence="5" id="KW-1133">Transmembrane helix</keyword>
<dbReference type="AlphaFoldDB" id="A0A8K0EPA3"/>
<feature type="disulfide bond" evidence="11">
    <location>
        <begin position="409"/>
        <end position="427"/>
    </location>
</feature>
<evidence type="ECO:0000256" key="8">
    <source>
        <dbReference type="ARBA" id="ARBA00023170"/>
    </source>
</evidence>
<feature type="region of interest" description="Disordered" evidence="13">
    <location>
        <begin position="179"/>
        <end position="217"/>
    </location>
</feature>
<feature type="domain" description="Kringle" evidence="15">
    <location>
        <begin position="265"/>
        <end position="343"/>
    </location>
</feature>
<dbReference type="InterPro" id="IPR038178">
    <property type="entry name" value="Kringle_sf"/>
</dbReference>
<feature type="disulfide bond" evidence="10">
    <location>
        <begin position="266"/>
        <end position="343"/>
    </location>
</feature>
<dbReference type="Pfam" id="PF00057">
    <property type="entry name" value="Ldl_recept_a"/>
    <property type="match status" value="10"/>
</dbReference>
<sequence>MAGKSVVTMVMTVGLVVLLRDQAMVSSAPAAMTVKKTEVSLETIDARLKKTEKQLGTLEKVAYGPALEETQELVAGVEADVDGIDNRVTALESVVSENKEKVDEQNAAFLGRLGKLETDMQGTKGEVSGLKSMQTKMQALDEEQDNLAAQIAAFDEKMELLDEVDTIAGRVESLENKVVSGAQLHEDPKSVGQTSASTSGLDDQLHEDPKNVDKAPASTSGFDMNAFMAQFLEALDLQNIVDNAVEEAVEGLEGQSDEPEELEGECIVREGSAYRGNTSKTSTGRTCQSWDSQTPHQHDRTPENVPWAGLEGNYCRNPDQAITLWCYTTDPGWRWDWCVIESCAPCPEDQTQCGSGKCIDNSLVCDGIVDCPDEFEENYCEATDNVEATAEGVVTKEEEEEDQGCKYPCDGDKCLVASQWCNGKEECDDGADESDCKDSEGCTLEQFTCEGGDCILAEWYCDGFSDCADASDETDCDVEMETDEENVELLEIPGDETPEGNSAVCNQFSCDDETRCIHPSWVCDGYDDCEDETDELGCICTSSEFTCGNGVDCIPLTWQCDVGEDCDDGSDEVDCPEVESIRFTCDNGESIPLGFRCDNQNDCGDGSDEAGCNITMPCVDRFRCANGYCIPDSWRCDNKVDCADGTDEEDCGAGEFSPYAMPYCFSFEFRCVSSGLCIFGHERCDDRQDCDDGSDEEGCEICNAEDSFSCGNGQCVYESQRCDDTEDCSNGMDEIGCGSDPASYARRSSCESPDFQCTSSDKCIPASFVCDGWDDCGGDIEDEANCHHIGQCGRYRFKCESTGGCPLDSKRCNQQKDCPNGEDEKDCP</sequence>
<feature type="disulfide bond" evidence="11">
    <location>
        <begin position="684"/>
        <end position="699"/>
    </location>
</feature>
<feature type="disulfide bond" evidence="10">
    <location>
        <begin position="315"/>
        <end position="338"/>
    </location>
</feature>